<protein>
    <submittedName>
        <fullName evidence="2">DUF3253 domain-containing protein</fullName>
    </submittedName>
</protein>
<dbReference type="EMBL" id="JAZHBM010000002">
    <property type="protein sequence ID" value="MEF3082062.1"/>
    <property type="molecule type" value="Genomic_DNA"/>
</dbReference>
<evidence type="ECO:0000256" key="1">
    <source>
        <dbReference type="SAM" id="MobiDB-lite"/>
    </source>
</evidence>
<evidence type="ECO:0000313" key="3">
    <source>
        <dbReference type="Proteomes" id="UP001358324"/>
    </source>
</evidence>
<comment type="caution">
    <text evidence="2">The sequence shown here is derived from an EMBL/GenBank/DDBJ whole genome shotgun (WGS) entry which is preliminary data.</text>
</comment>
<gene>
    <name evidence="2" type="ORF">V3391_07515</name>
</gene>
<dbReference type="Gene3D" id="1.10.10.10">
    <property type="entry name" value="Winged helix-like DNA-binding domain superfamily/Winged helix DNA-binding domain"/>
    <property type="match status" value="1"/>
</dbReference>
<dbReference type="InterPro" id="IPR036390">
    <property type="entry name" value="WH_DNA-bd_sf"/>
</dbReference>
<organism evidence="2 3">
    <name type="scientific">Luteimonas flava</name>
    <dbReference type="NCBI Taxonomy" id="3115822"/>
    <lineage>
        <taxon>Bacteria</taxon>
        <taxon>Pseudomonadati</taxon>
        <taxon>Pseudomonadota</taxon>
        <taxon>Gammaproteobacteria</taxon>
        <taxon>Lysobacterales</taxon>
        <taxon>Lysobacteraceae</taxon>
        <taxon>Luteimonas</taxon>
    </lineage>
</organism>
<sequence>MTPDDARIAAEIRALLAARASDASICPSEVARRLYPVQAWRNAMPGVRRVAQALSADGAIRITQGDAVRDPGAAISGPIRLRRGPRWPDDPPTR</sequence>
<feature type="region of interest" description="Disordered" evidence="1">
    <location>
        <begin position="71"/>
        <end position="94"/>
    </location>
</feature>
<dbReference type="InterPro" id="IPR021660">
    <property type="entry name" value="DUF3253"/>
</dbReference>
<dbReference type="InterPro" id="IPR036388">
    <property type="entry name" value="WH-like_DNA-bd_sf"/>
</dbReference>
<dbReference type="Pfam" id="PF11625">
    <property type="entry name" value="DUF3253"/>
    <property type="match status" value="1"/>
</dbReference>
<dbReference type="SUPFAM" id="SSF46785">
    <property type="entry name" value="Winged helix' DNA-binding domain"/>
    <property type="match status" value="1"/>
</dbReference>
<name>A0ABU7WDK2_9GAMM</name>
<dbReference type="Proteomes" id="UP001358324">
    <property type="component" value="Unassembled WGS sequence"/>
</dbReference>
<proteinExistence type="predicted"/>
<keyword evidence="3" id="KW-1185">Reference proteome</keyword>
<evidence type="ECO:0000313" key="2">
    <source>
        <dbReference type="EMBL" id="MEF3082062.1"/>
    </source>
</evidence>
<reference evidence="2 3" key="1">
    <citation type="submission" date="2024-01" db="EMBL/GenBank/DDBJ databases">
        <title>Novel species of the genus Luteimonas isolated from rivers.</title>
        <authorList>
            <person name="Lu H."/>
        </authorList>
    </citation>
    <scope>NUCLEOTIDE SEQUENCE [LARGE SCALE GENOMIC DNA]</scope>
    <source>
        <strain evidence="2 3">SMYT11W</strain>
    </source>
</reference>
<dbReference type="RefSeq" id="WP_332077821.1">
    <property type="nucleotide sequence ID" value="NZ_JAZHBM010000002.1"/>
</dbReference>
<accession>A0ABU7WDK2</accession>